<organism evidence="3 4">
    <name type="scientific">Moryella indoligenes</name>
    <dbReference type="NCBI Taxonomy" id="371674"/>
    <lineage>
        <taxon>Bacteria</taxon>
        <taxon>Bacillati</taxon>
        <taxon>Bacillota</taxon>
        <taxon>Clostridia</taxon>
        <taxon>Lachnospirales</taxon>
        <taxon>Lachnospiraceae</taxon>
        <taxon>Moryella</taxon>
    </lineage>
</organism>
<evidence type="ECO:0000259" key="2">
    <source>
        <dbReference type="SMART" id="SM00278"/>
    </source>
</evidence>
<dbReference type="GO" id="GO:0015628">
    <property type="term" value="P:protein secretion by the type II secretion system"/>
    <property type="evidence" value="ECO:0007669"/>
    <property type="project" value="TreeGrafter"/>
</dbReference>
<sequence length="294" mass="30963">MKAIIKKLPWKALLLLLFFSALGLSYSLSCGESTKSAALIEEGAGLRTEAPVSVSEAKALKDTGDAGGAASSGASTISEKQQEVFTEMTSRGGSACTEGTQRAGSTGSGGQSAGSEAAEAEKSGAESVLSAEAGSASEQETLCVYVCGAVAHPDVYHLRQGARAADALQRAGGFTEEAAREAINLARPLADGEMLKFPTEEELLSGAWTAAEAESFGQTMQAEERREEGITRVNLNSADRAQLCTLPGIGQQKAERIIAYREQHGPFRSTEEIKNIPGIKDKAYEKLRDRISVQ</sequence>
<dbReference type="InterPro" id="IPR051675">
    <property type="entry name" value="Endo/Exo/Phosphatase_dom_1"/>
</dbReference>
<feature type="domain" description="Helix-hairpin-helix DNA-binding motif class 1" evidence="2">
    <location>
        <begin position="271"/>
        <end position="290"/>
    </location>
</feature>
<dbReference type="NCBIfam" id="TIGR00426">
    <property type="entry name" value="competence protein ComEA helix-hairpin-helix repeat region"/>
    <property type="match status" value="1"/>
</dbReference>
<dbReference type="PANTHER" id="PTHR21180:SF32">
    <property type="entry name" value="ENDONUCLEASE_EXONUCLEASE_PHOSPHATASE FAMILY DOMAIN-CONTAINING PROTEIN 1"/>
    <property type="match status" value="1"/>
</dbReference>
<dbReference type="Proteomes" id="UP001241537">
    <property type="component" value="Unassembled WGS sequence"/>
</dbReference>
<keyword evidence="4" id="KW-1185">Reference proteome</keyword>
<dbReference type="Pfam" id="PF12836">
    <property type="entry name" value="HHH_3"/>
    <property type="match status" value="1"/>
</dbReference>
<feature type="compositionally biased region" description="Low complexity" evidence="1">
    <location>
        <begin position="68"/>
        <end position="78"/>
    </location>
</feature>
<feature type="domain" description="Helix-hairpin-helix DNA-binding motif class 1" evidence="2">
    <location>
        <begin position="241"/>
        <end position="260"/>
    </location>
</feature>
<protein>
    <submittedName>
        <fullName evidence="3">Competence protein ComEA</fullName>
    </submittedName>
</protein>
<feature type="region of interest" description="Disordered" evidence="1">
    <location>
        <begin position="62"/>
        <end position="132"/>
    </location>
</feature>
<evidence type="ECO:0000313" key="4">
    <source>
        <dbReference type="Proteomes" id="UP001241537"/>
    </source>
</evidence>
<dbReference type="EMBL" id="JAUSTO010000006">
    <property type="protein sequence ID" value="MDQ0152506.1"/>
    <property type="molecule type" value="Genomic_DNA"/>
</dbReference>
<dbReference type="GO" id="GO:0006281">
    <property type="term" value="P:DNA repair"/>
    <property type="evidence" value="ECO:0007669"/>
    <property type="project" value="InterPro"/>
</dbReference>
<dbReference type="Gene3D" id="3.10.560.10">
    <property type="entry name" value="Outer membrane lipoprotein wza domain like"/>
    <property type="match status" value="1"/>
</dbReference>
<dbReference type="InterPro" id="IPR019554">
    <property type="entry name" value="Soluble_ligand-bd"/>
</dbReference>
<reference evidence="3" key="1">
    <citation type="submission" date="2023-07" db="EMBL/GenBank/DDBJ databases">
        <title>Genomic Encyclopedia of Type Strains, Phase IV (KMG-IV): sequencing the most valuable type-strain genomes for metagenomic binning, comparative biology and taxonomic classification.</title>
        <authorList>
            <person name="Goeker M."/>
        </authorList>
    </citation>
    <scope>NUCLEOTIDE SEQUENCE</scope>
    <source>
        <strain evidence="3">DSM 19659</strain>
    </source>
</reference>
<evidence type="ECO:0000313" key="3">
    <source>
        <dbReference type="EMBL" id="MDQ0152506.1"/>
    </source>
</evidence>
<gene>
    <name evidence="3" type="ORF">J2S20_001198</name>
</gene>
<dbReference type="SUPFAM" id="SSF47781">
    <property type="entry name" value="RuvA domain 2-like"/>
    <property type="match status" value="1"/>
</dbReference>
<accession>A0AAE3VA13</accession>
<feature type="compositionally biased region" description="Polar residues" evidence="1">
    <location>
        <begin position="83"/>
        <end position="102"/>
    </location>
</feature>
<comment type="caution">
    <text evidence="3">The sequence shown here is derived from an EMBL/GenBank/DDBJ whole genome shotgun (WGS) entry which is preliminary data.</text>
</comment>
<dbReference type="RefSeq" id="WP_307254203.1">
    <property type="nucleotide sequence ID" value="NZ_JAUSTO010000006.1"/>
</dbReference>
<dbReference type="InterPro" id="IPR003583">
    <property type="entry name" value="Hlx-hairpin-Hlx_DNA-bd_motif"/>
</dbReference>
<dbReference type="PANTHER" id="PTHR21180">
    <property type="entry name" value="ENDONUCLEASE/EXONUCLEASE/PHOSPHATASE FAMILY DOMAIN-CONTAINING PROTEIN 1"/>
    <property type="match status" value="1"/>
</dbReference>
<dbReference type="SMART" id="SM00278">
    <property type="entry name" value="HhH1"/>
    <property type="match status" value="2"/>
</dbReference>
<dbReference type="Gene3D" id="1.10.150.310">
    <property type="entry name" value="Tex RuvX-like domain-like"/>
    <property type="match status" value="1"/>
</dbReference>
<dbReference type="GO" id="GO:0015627">
    <property type="term" value="C:type II protein secretion system complex"/>
    <property type="evidence" value="ECO:0007669"/>
    <property type="project" value="TreeGrafter"/>
</dbReference>
<proteinExistence type="predicted"/>
<dbReference type="Pfam" id="PF10531">
    <property type="entry name" value="SLBB"/>
    <property type="match status" value="1"/>
</dbReference>
<evidence type="ECO:0000256" key="1">
    <source>
        <dbReference type="SAM" id="MobiDB-lite"/>
    </source>
</evidence>
<dbReference type="InterPro" id="IPR004509">
    <property type="entry name" value="Competence_ComEA_HhH"/>
</dbReference>
<dbReference type="GO" id="GO:0003677">
    <property type="term" value="F:DNA binding"/>
    <property type="evidence" value="ECO:0007669"/>
    <property type="project" value="InterPro"/>
</dbReference>
<name>A0AAE3VA13_9FIRM</name>
<dbReference type="AlphaFoldDB" id="A0AAE3VA13"/>
<dbReference type="InterPro" id="IPR010994">
    <property type="entry name" value="RuvA_2-like"/>
</dbReference>